<sequence length="161" mass="18359">MKLLEQRPQNDGGNPQNPCERDMRDTTPLPNSPVFCPCAAWKKGQSRQVRPTDGVFQGRRKYGNPRKPPQGPSMCLVPWWADSWPPHLPPTKRCTVLPAWHSRMGRGRRMNEHLLTAHLPCQPPWCSHHLSHLILPTIYLISPLRQAGVSILVCLSRTLRL</sequence>
<keyword evidence="3" id="KW-1185">Reference proteome</keyword>
<feature type="region of interest" description="Disordered" evidence="1">
    <location>
        <begin position="1"/>
        <end position="26"/>
    </location>
</feature>
<evidence type="ECO:0000313" key="2">
    <source>
        <dbReference type="EMBL" id="KAF6296183.1"/>
    </source>
</evidence>
<gene>
    <name evidence="2" type="ORF">mMyoMyo1_009249</name>
</gene>
<dbReference type="AlphaFoldDB" id="A0A7J7T6Z5"/>
<dbReference type="EMBL" id="JABWUV010000017">
    <property type="protein sequence ID" value="KAF6296183.1"/>
    <property type="molecule type" value="Genomic_DNA"/>
</dbReference>
<comment type="caution">
    <text evidence="2">The sequence shown here is derived from an EMBL/GenBank/DDBJ whole genome shotgun (WGS) entry which is preliminary data.</text>
</comment>
<name>A0A7J7T6Z5_MYOMY</name>
<reference evidence="2 3" key="1">
    <citation type="journal article" date="2020" name="Nature">
        <title>Six reference-quality genomes reveal evolution of bat adaptations.</title>
        <authorList>
            <person name="Jebb D."/>
            <person name="Huang Z."/>
            <person name="Pippel M."/>
            <person name="Hughes G.M."/>
            <person name="Lavrichenko K."/>
            <person name="Devanna P."/>
            <person name="Winkler S."/>
            <person name="Jermiin L.S."/>
            <person name="Skirmuntt E.C."/>
            <person name="Katzourakis A."/>
            <person name="Burkitt-Gray L."/>
            <person name="Ray D.A."/>
            <person name="Sullivan K.A.M."/>
            <person name="Roscito J.G."/>
            <person name="Kirilenko B.M."/>
            <person name="Davalos L.M."/>
            <person name="Corthals A.P."/>
            <person name="Power M.L."/>
            <person name="Jones G."/>
            <person name="Ransome R.D."/>
            <person name="Dechmann D.K.N."/>
            <person name="Locatelli A.G."/>
            <person name="Puechmaille S.J."/>
            <person name="Fedrigo O."/>
            <person name="Jarvis E.D."/>
            <person name="Hiller M."/>
            <person name="Vernes S.C."/>
            <person name="Myers E.W."/>
            <person name="Teeling E.C."/>
        </authorList>
    </citation>
    <scope>NUCLEOTIDE SEQUENCE [LARGE SCALE GENOMIC DNA]</scope>
    <source>
        <strain evidence="2">MMyoMyo1</strain>
        <tissue evidence="2">Flight muscle</tissue>
    </source>
</reference>
<feature type="region of interest" description="Disordered" evidence="1">
    <location>
        <begin position="47"/>
        <end position="71"/>
    </location>
</feature>
<dbReference type="Proteomes" id="UP000527355">
    <property type="component" value="Unassembled WGS sequence"/>
</dbReference>
<evidence type="ECO:0000256" key="1">
    <source>
        <dbReference type="SAM" id="MobiDB-lite"/>
    </source>
</evidence>
<feature type="compositionally biased region" description="Polar residues" evidence="1">
    <location>
        <begin position="7"/>
        <end position="17"/>
    </location>
</feature>
<evidence type="ECO:0000313" key="3">
    <source>
        <dbReference type="Proteomes" id="UP000527355"/>
    </source>
</evidence>
<protein>
    <submittedName>
        <fullName evidence="2">Uncharacterized protein</fullName>
    </submittedName>
</protein>
<proteinExistence type="predicted"/>
<accession>A0A7J7T6Z5</accession>
<organism evidence="2 3">
    <name type="scientific">Myotis myotis</name>
    <name type="common">Greater mouse-eared bat</name>
    <name type="synonym">Vespertilio myotis</name>
    <dbReference type="NCBI Taxonomy" id="51298"/>
    <lineage>
        <taxon>Eukaryota</taxon>
        <taxon>Metazoa</taxon>
        <taxon>Chordata</taxon>
        <taxon>Craniata</taxon>
        <taxon>Vertebrata</taxon>
        <taxon>Euteleostomi</taxon>
        <taxon>Mammalia</taxon>
        <taxon>Eutheria</taxon>
        <taxon>Laurasiatheria</taxon>
        <taxon>Chiroptera</taxon>
        <taxon>Yangochiroptera</taxon>
        <taxon>Vespertilionidae</taxon>
        <taxon>Myotis</taxon>
    </lineage>
</organism>